<dbReference type="PANTHER" id="PTHR31569:SF4">
    <property type="entry name" value="SWIM-TYPE DOMAIN-CONTAINING PROTEIN"/>
    <property type="match status" value="1"/>
</dbReference>
<feature type="compositionally biased region" description="Basic residues" evidence="1">
    <location>
        <begin position="134"/>
        <end position="143"/>
    </location>
</feature>
<gene>
    <name evidence="2" type="ORF">N0F65_000596</name>
</gene>
<dbReference type="AlphaFoldDB" id="A0AAV2YIU3"/>
<organism evidence="2 3">
    <name type="scientific">Lagenidium giganteum</name>
    <dbReference type="NCBI Taxonomy" id="4803"/>
    <lineage>
        <taxon>Eukaryota</taxon>
        <taxon>Sar</taxon>
        <taxon>Stramenopiles</taxon>
        <taxon>Oomycota</taxon>
        <taxon>Peronosporomycetes</taxon>
        <taxon>Pythiales</taxon>
        <taxon>Pythiaceae</taxon>
    </lineage>
</organism>
<dbReference type="Gene3D" id="3.40.395.10">
    <property type="entry name" value="Adenoviral Proteinase, Chain A"/>
    <property type="match status" value="1"/>
</dbReference>
<evidence type="ECO:0000313" key="3">
    <source>
        <dbReference type="Proteomes" id="UP001146120"/>
    </source>
</evidence>
<feature type="region of interest" description="Disordered" evidence="1">
    <location>
        <begin position="1"/>
        <end position="36"/>
    </location>
</feature>
<reference evidence="2" key="1">
    <citation type="submission" date="2022-11" db="EMBL/GenBank/DDBJ databases">
        <authorList>
            <person name="Morgan W.R."/>
            <person name="Tartar A."/>
        </authorList>
    </citation>
    <scope>NUCLEOTIDE SEQUENCE</scope>
    <source>
        <strain evidence="2">ARSEF 373</strain>
    </source>
</reference>
<keyword evidence="3" id="KW-1185">Reference proteome</keyword>
<feature type="compositionally biased region" description="Acidic residues" evidence="1">
    <location>
        <begin position="1"/>
        <end position="15"/>
    </location>
</feature>
<evidence type="ECO:0000256" key="1">
    <source>
        <dbReference type="SAM" id="MobiDB-lite"/>
    </source>
</evidence>
<sequence>MTEEDDGQEADDLDEGDVRNADENSDENSDRNSVEDHDFDLEEIKWECPPVDRREFPSWEELVRYVKEYGKRTHQVSCPRNHYVIRNSTRTSKRNNEVRKKKKFHSSMLIDETKFPYYSRQFKCTHAGQLRSRSTGKRPRQSHRSTQCPAHLNSAVQFNGNVWTANITTTMTTHNHPVSAKHIAQLPITRTAISPAIQGVVEDLRRVDGGVRTIRDYIRLIDKPEITMQDVYNICAKMRQHEYSAPLVSKNHWGGVILDFKRRYFLIYEPRQAKDTSDVLRVFAKQNIRTALSFAPSSIQFRPASTAVRQGDNDSSNCGVLVLSWMRAYMNDQM</sequence>
<feature type="compositionally biased region" description="Basic and acidic residues" evidence="1">
    <location>
        <begin position="16"/>
        <end position="36"/>
    </location>
</feature>
<dbReference type="EMBL" id="DAKRPA010000294">
    <property type="protein sequence ID" value="DAZ93753.1"/>
    <property type="molecule type" value="Genomic_DNA"/>
</dbReference>
<feature type="region of interest" description="Disordered" evidence="1">
    <location>
        <begin position="128"/>
        <end position="147"/>
    </location>
</feature>
<dbReference type="InterPro" id="IPR052579">
    <property type="entry name" value="Zinc_finger_SWIM"/>
</dbReference>
<dbReference type="PANTHER" id="PTHR31569">
    <property type="entry name" value="SWIM-TYPE DOMAIN-CONTAINING PROTEIN"/>
    <property type="match status" value="1"/>
</dbReference>
<proteinExistence type="predicted"/>
<protein>
    <recommendedName>
        <fullName evidence="4">Ubiquitin-like protease family profile domain-containing protein</fullName>
    </recommendedName>
</protein>
<reference evidence="2" key="2">
    <citation type="journal article" date="2023" name="Microbiol Resour">
        <title>Decontamination and Annotation of the Draft Genome Sequence of the Oomycete Lagenidium giganteum ARSEF 373.</title>
        <authorList>
            <person name="Morgan W.R."/>
            <person name="Tartar A."/>
        </authorList>
    </citation>
    <scope>NUCLEOTIDE SEQUENCE</scope>
    <source>
        <strain evidence="2">ARSEF 373</strain>
    </source>
</reference>
<accession>A0AAV2YIU3</accession>
<comment type="caution">
    <text evidence="2">The sequence shown here is derived from an EMBL/GenBank/DDBJ whole genome shotgun (WGS) entry which is preliminary data.</text>
</comment>
<dbReference type="Proteomes" id="UP001146120">
    <property type="component" value="Unassembled WGS sequence"/>
</dbReference>
<name>A0AAV2YIU3_9STRA</name>
<evidence type="ECO:0000313" key="2">
    <source>
        <dbReference type="EMBL" id="DAZ93753.1"/>
    </source>
</evidence>
<evidence type="ECO:0008006" key="4">
    <source>
        <dbReference type="Google" id="ProtNLM"/>
    </source>
</evidence>